<dbReference type="PROSITE" id="PS00491">
    <property type="entry name" value="PROLINE_PEPTIDASE"/>
    <property type="match status" value="1"/>
</dbReference>
<keyword evidence="2" id="KW-0378">Hydrolase</keyword>
<keyword evidence="6" id="KW-0031">Aminopeptidase</keyword>
<dbReference type="Pfam" id="PF01321">
    <property type="entry name" value="Creatinase_N"/>
    <property type="match status" value="1"/>
</dbReference>
<dbReference type="InterPro" id="IPR000994">
    <property type="entry name" value="Pept_M24"/>
</dbReference>
<feature type="domain" description="Peptidase M24" evidence="4">
    <location>
        <begin position="161"/>
        <end position="363"/>
    </location>
</feature>
<dbReference type="eggNOG" id="COG0006">
    <property type="taxonomic scope" value="Bacteria"/>
</dbReference>
<dbReference type="RefSeq" id="WP_012802926.1">
    <property type="nucleotide sequence ID" value="NC_013170.1"/>
</dbReference>
<dbReference type="SUPFAM" id="SSF53092">
    <property type="entry name" value="Creatinase/prolidase N-terminal domain"/>
    <property type="match status" value="1"/>
</dbReference>
<evidence type="ECO:0000256" key="2">
    <source>
        <dbReference type="ARBA" id="ARBA00022801"/>
    </source>
</evidence>
<dbReference type="InterPro" id="IPR001131">
    <property type="entry name" value="Peptidase_M24B_aminopep-P_CS"/>
</dbReference>
<feature type="domain" description="Creatinase N-terminal" evidence="5">
    <location>
        <begin position="11"/>
        <end position="153"/>
    </location>
</feature>
<evidence type="ECO:0000259" key="4">
    <source>
        <dbReference type="Pfam" id="PF00557"/>
    </source>
</evidence>
<dbReference type="GO" id="GO:0046872">
    <property type="term" value="F:metal ion binding"/>
    <property type="evidence" value="ECO:0007669"/>
    <property type="project" value="UniProtKB-KW"/>
</dbReference>
<dbReference type="CDD" id="cd01092">
    <property type="entry name" value="APP-like"/>
    <property type="match status" value="1"/>
</dbReference>
<dbReference type="Gene3D" id="3.40.350.10">
    <property type="entry name" value="Creatinase/prolidase N-terminal domain"/>
    <property type="match status" value="1"/>
</dbReference>
<organism evidence="6 7">
    <name type="scientific">Cryptobacterium curtum (strain ATCC 700683 / DSM 15641 / CCUG 43107 / 12-3)</name>
    <dbReference type="NCBI Taxonomy" id="469378"/>
    <lineage>
        <taxon>Bacteria</taxon>
        <taxon>Bacillati</taxon>
        <taxon>Actinomycetota</taxon>
        <taxon>Coriobacteriia</taxon>
        <taxon>Eggerthellales</taxon>
        <taxon>Eggerthellaceae</taxon>
        <taxon>Cryptobacterium</taxon>
    </lineage>
</organism>
<keyword evidence="1 3" id="KW-0479">Metal-binding</keyword>
<reference evidence="6 7" key="1">
    <citation type="journal article" date="2009" name="Stand. Genomic Sci.">
        <title>Complete genome sequence of Cryptobacterium curtum type strain (12-3).</title>
        <authorList>
            <person name="Mavrommatis K."/>
            <person name="Pukall R."/>
            <person name="Rohde C."/>
            <person name="Chen F."/>
            <person name="Sims D."/>
            <person name="Brettin T."/>
            <person name="Kuske C."/>
            <person name="Detter J.C."/>
            <person name="Han C."/>
            <person name="Lapidus A."/>
            <person name="Copeland A."/>
            <person name="Glavina Del Rio T."/>
            <person name="Nolan M."/>
            <person name="Lucas S."/>
            <person name="Tice H."/>
            <person name="Cheng J.F."/>
            <person name="Bruce D."/>
            <person name="Goodwin L."/>
            <person name="Pitluck S."/>
            <person name="Ovchinnikova G."/>
            <person name="Pati A."/>
            <person name="Ivanova N."/>
            <person name="Chen A."/>
            <person name="Palaniappan K."/>
            <person name="Chain P."/>
            <person name="D'haeseleer P."/>
            <person name="Goker M."/>
            <person name="Bristow J."/>
            <person name="Eisen J.A."/>
            <person name="Markowitz V."/>
            <person name="Hugenholtz P."/>
            <person name="Rohde M."/>
            <person name="Klenk H.P."/>
            <person name="Kyrpides N.C."/>
        </authorList>
    </citation>
    <scope>NUCLEOTIDE SEQUENCE [LARGE SCALE GENOMIC DNA]</scope>
    <source>
        <strain evidence="7">ATCC 700683 / DSM 15641 / 12-3</strain>
    </source>
</reference>
<evidence type="ECO:0000256" key="1">
    <source>
        <dbReference type="ARBA" id="ARBA00022723"/>
    </source>
</evidence>
<sequence>MSKNATVSEKRFNRLVATMQAEKLTAFLARDTSDITWLTAFEGVFDDEQAHALLVSASDYCLHTDSRYASACRAAAQSSPVTVDDRRVSHAWWAADYLSHADIQPTTEEHVAFGIDDGITLAEYRVLVTAFAGELPDLQIVETHDVIKRLRAVKDAGEVVRLRAAQAITDVAFTHIVSFIKPGMTERAVQLELEDFMRRHGAQDLAFSSIVASGANGANPHATPGEDKLEAGQCVVMDFGARACGYCSDMTRTVFMGEPDAHLVQAYRTLREANEQVEAMLKPGVTGAEAHALAEAVLAAGGYGGKMGHGLGHGVGIDIHEEPVLSPRNTAVLETGNVVTVEPGIYLEGDFGMRLEDFGIITEDGFEVFTRSTHEMVII</sequence>
<dbReference type="SUPFAM" id="SSF55920">
    <property type="entry name" value="Creatinase/aminopeptidase"/>
    <property type="match status" value="1"/>
</dbReference>
<dbReference type="InterPro" id="IPR050659">
    <property type="entry name" value="Peptidase_M24B"/>
</dbReference>
<dbReference type="Pfam" id="PF00557">
    <property type="entry name" value="Peptidase_M24"/>
    <property type="match status" value="1"/>
</dbReference>
<dbReference type="STRING" id="469378.Ccur_05170"/>
<name>C7MMU8_CRYCD</name>
<protein>
    <submittedName>
        <fullName evidence="6">Xaa-Pro aminopeptidase</fullName>
    </submittedName>
</protein>
<dbReference type="Proteomes" id="UP000000954">
    <property type="component" value="Chromosome"/>
</dbReference>
<keyword evidence="6" id="KW-0645">Protease</keyword>
<proteinExistence type="inferred from homology"/>
<dbReference type="KEGG" id="ccu:Ccur_05170"/>
<keyword evidence="7" id="KW-1185">Reference proteome</keyword>
<dbReference type="HOGENOM" id="CLU_017266_4_0_11"/>
<dbReference type="AlphaFoldDB" id="C7MMU8"/>
<dbReference type="GO" id="GO:0004177">
    <property type="term" value="F:aminopeptidase activity"/>
    <property type="evidence" value="ECO:0007669"/>
    <property type="project" value="UniProtKB-KW"/>
</dbReference>
<dbReference type="PANTHER" id="PTHR46112:SF3">
    <property type="entry name" value="AMINOPEPTIDASE YPDF"/>
    <property type="match status" value="1"/>
</dbReference>
<dbReference type="InterPro" id="IPR029149">
    <property type="entry name" value="Creatin/AminoP/Spt16_N"/>
</dbReference>
<dbReference type="InterPro" id="IPR036005">
    <property type="entry name" value="Creatinase/aminopeptidase-like"/>
</dbReference>
<accession>C7MMU8</accession>
<comment type="similarity">
    <text evidence="3">Belongs to the peptidase M24B family.</text>
</comment>
<evidence type="ECO:0000313" key="6">
    <source>
        <dbReference type="EMBL" id="ACU94238.1"/>
    </source>
</evidence>
<dbReference type="EMBL" id="CP001682">
    <property type="protein sequence ID" value="ACU94238.1"/>
    <property type="molecule type" value="Genomic_DNA"/>
</dbReference>
<gene>
    <name evidence="6" type="ordered locus">Ccur_05170</name>
</gene>
<evidence type="ECO:0000259" key="5">
    <source>
        <dbReference type="Pfam" id="PF01321"/>
    </source>
</evidence>
<dbReference type="InterPro" id="IPR000587">
    <property type="entry name" value="Creatinase_N"/>
</dbReference>
<evidence type="ECO:0000256" key="3">
    <source>
        <dbReference type="RuleBase" id="RU000590"/>
    </source>
</evidence>
<dbReference type="PANTHER" id="PTHR46112">
    <property type="entry name" value="AMINOPEPTIDASE"/>
    <property type="match status" value="1"/>
</dbReference>
<dbReference type="Gene3D" id="3.90.230.10">
    <property type="entry name" value="Creatinase/methionine aminopeptidase superfamily"/>
    <property type="match status" value="1"/>
</dbReference>
<evidence type="ECO:0000313" key="7">
    <source>
        <dbReference type="Proteomes" id="UP000000954"/>
    </source>
</evidence>